<evidence type="ECO:0000259" key="3">
    <source>
        <dbReference type="Pfam" id="PF14690"/>
    </source>
</evidence>
<evidence type="ECO:0008006" key="6">
    <source>
        <dbReference type="Google" id="ProtNLM"/>
    </source>
</evidence>
<name>N8Y7D6_9GAMM</name>
<dbReference type="EMBL" id="APPN01000077">
    <property type="protein sequence ID" value="ENV32536.1"/>
    <property type="molecule type" value="Genomic_DNA"/>
</dbReference>
<evidence type="ECO:0000259" key="2">
    <source>
        <dbReference type="Pfam" id="PF13542"/>
    </source>
</evidence>
<dbReference type="Proteomes" id="UP000013117">
    <property type="component" value="Unassembled WGS sequence"/>
</dbReference>
<proteinExistence type="predicted"/>
<dbReference type="PANTHER" id="PTHR33498:SF1">
    <property type="entry name" value="TRANSPOSASE FOR INSERTION SEQUENCE ELEMENT IS1557"/>
    <property type="match status" value="1"/>
</dbReference>
<dbReference type="InterPro" id="IPR047951">
    <property type="entry name" value="Transpos_ISL3"/>
</dbReference>
<dbReference type="PANTHER" id="PTHR33498">
    <property type="entry name" value="TRANSPOSASE FOR INSERTION SEQUENCE ELEMENT IS1557"/>
    <property type="match status" value="1"/>
</dbReference>
<dbReference type="RefSeq" id="WP_004866775.1">
    <property type="nucleotide sequence ID" value="NZ_ASYY01000095.1"/>
</dbReference>
<organism evidence="4 5">
    <name type="scientific">Acinetobacter gerneri DSM 14967 = CIP 107464 = MTCC 9824</name>
    <dbReference type="NCBI Taxonomy" id="1120926"/>
    <lineage>
        <taxon>Bacteria</taxon>
        <taxon>Pseudomonadati</taxon>
        <taxon>Pseudomonadota</taxon>
        <taxon>Gammaproteobacteria</taxon>
        <taxon>Moraxellales</taxon>
        <taxon>Moraxellaceae</taxon>
        <taxon>Acinetobacter</taxon>
    </lineage>
</organism>
<dbReference type="Pfam" id="PF01610">
    <property type="entry name" value="DDE_Tnp_ISL3"/>
    <property type="match status" value="1"/>
</dbReference>
<dbReference type="Pfam" id="PF13542">
    <property type="entry name" value="HTH_Tnp_ISL3"/>
    <property type="match status" value="1"/>
</dbReference>
<dbReference type="HOGENOM" id="CLU_041900_2_0_6"/>
<reference evidence="4 5" key="1">
    <citation type="submission" date="2013-02" db="EMBL/GenBank/DDBJ databases">
        <title>The Genome Sequence of Acinetobacter gerneri CIP 107464.</title>
        <authorList>
            <consortium name="The Broad Institute Genome Sequencing Platform"/>
            <consortium name="The Broad Institute Genome Sequencing Center for Infectious Disease"/>
            <person name="Cerqueira G."/>
            <person name="Feldgarden M."/>
            <person name="Courvalin P."/>
            <person name="Perichon B."/>
            <person name="Grillot-Courvalin C."/>
            <person name="Clermont D."/>
            <person name="Rocha E."/>
            <person name="Yoon E.-J."/>
            <person name="Nemec A."/>
            <person name="Walker B."/>
            <person name="Young S.K."/>
            <person name="Zeng Q."/>
            <person name="Gargeya S."/>
            <person name="Fitzgerald M."/>
            <person name="Haas B."/>
            <person name="Abouelleil A."/>
            <person name="Alvarado L."/>
            <person name="Arachchi H.M."/>
            <person name="Berlin A.M."/>
            <person name="Chapman S.B."/>
            <person name="Dewar J."/>
            <person name="Goldberg J."/>
            <person name="Griggs A."/>
            <person name="Gujja S."/>
            <person name="Hansen M."/>
            <person name="Howarth C."/>
            <person name="Imamovic A."/>
            <person name="Larimer J."/>
            <person name="McCowan C."/>
            <person name="Murphy C."/>
            <person name="Neiman D."/>
            <person name="Pearson M."/>
            <person name="Priest M."/>
            <person name="Roberts A."/>
            <person name="Saif S."/>
            <person name="Shea T."/>
            <person name="Sisk P."/>
            <person name="Sykes S."/>
            <person name="Wortman J."/>
            <person name="Nusbaum C."/>
            <person name="Birren B."/>
        </authorList>
    </citation>
    <scope>NUCLEOTIDE SEQUENCE [LARGE SCALE GENOMIC DNA]</scope>
    <source>
        <strain evidence="4 5">CIP 107464</strain>
    </source>
</reference>
<dbReference type="eggNOG" id="COG3464">
    <property type="taxonomic scope" value="Bacteria"/>
</dbReference>
<feature type="domain" description="Transposase IS204/IS1001/IS1096/IS1165 zinc-finger" evidence="3">
    <location>
        <begin position="36"/>
        <end position="78"/>
    </location>
</feature>
<dbReference type="InterPro" id="IPR032877">
    <property type="entry name" value="Transposase_HTH"/>
</dbReference>
<evidence type="ECO:0000313" key="4">
    <source>
        <dbReference type="EMBL" id="ENV32536.1"/>
    </source>
</evidence>
<dbReference type="STRING" id="202952.GCA_000747725_01864"/>
<dbReference type="OrthoDB" id="5289059at2"/>
<dbReference type="AlphaFoldDB" id="N8Y7D6"/>
<feature type="domain" description="Transposase IS204/IS1001/IS1096/IS1165 DDE" evidence="1">
    <location>
        <begin position="149"/>
        <end position="382"/>
    </location>
</feature>
<gene>
    <name evidence="4" type="ORF">F960_03294</name>
</gene>
<keyword evidence="5" id="KW-1185">Reference proteome</keyword>
<evidence type="ECO:0000259" key="1">
    <source>
        <dbReference type="Pfam" id="PF01610"/>
    </source>
</evidence>
<comment type="caution">
    <text evidence="4">The sequence shown here is derived from an EMBL/GenBank/DDBJ whole genome shotgun (WGS) entry which is preliminary data.</text>
</comment>
<accession>N8Y7D6</accession>
<feature type="domain" description="Transposase IS204/IS1001/IS1096/IS1165 helix-turn-helix" evidence="2">
    <location>
        <begin position="85"/>
        <end position="133"/>
    </location>
</feature>
<protein>
    <recommendedName>
        <fullName evidence="6">Transposase IS204/IS1001/IS1096/IS1165 DDE domain-containing protein</fullName>
    </recommendedName>
</protein>
<dbReference type="InterPro" id="IPR002560">
    <property type="entry name" value="Transposase_DDE"/>
</dbReference>
<dbReference type="Pfam" id="PF14690">
    <property type="entry name" value="Zn_ribbon_ISL3"/>
    <property type="match status" value="1"/>
</dbReference>
<dbReference type="InterPro" id="IPR029261">
    <property type="entry name" value="Transposase_Znf"/>
</dbReference>
<evidence type="ECO:0000313" key="5">
    <source>
        <dbReference type="Proteomes" id="UP000013117"/>
    </source>
</evidence>
<dbReference type="GeneID" id="84210570"/>
<dbReference type="PATRIC" id="fig|1120926.3.peg.3199"/>
<dbReference type="NCBIfam" id="NF033550">
    <property type="entry name" value="transpos_ISL3"/>
    <property type="match status" value="1"/>
</dbReference>
<sequence>MLDILQLEGVKPTDIRKEDGSIVISVEPLDDFMAKQCPNCGGKLYKHGSRVNHFADTPQQMQPVILEVTRNRYRCSECKSIFMPEFSFLDDKRRATSRLIDAIKRRCLNQTFTHIAEETGLAINTIKNIASDYIEELEQTIKFETPSIMGIDELNLAGGMRCVITNIGMRSLYDMLPDRKQDTLKPYFKNLPDAEKVEWVCTDMWRPFKRSFQDYLPNATLVIDKFHVVRMASEMMEKERKQMQSQFNKAARLHAKKNLRWLTLKRPNSLNEQELAMLEDMSKTMPKLKLAYDVKEGFYKIYDCETKEEAEKAFHDWAENIPTDLPQFNDVARTVGNHYNDIFAYWDAPFRITNAYTEGHNGLTKVANRLGRGYSFELIRAKMLYNKIARSVTRVSTKATPTQELVIGTGSPVSAISNKDLNFSFSTKYKKMKTEYGAHIPTLVEIYEEENEIE</sequence>